<dbReference type="InterPro" id="IPR011990">
    <property type="entry name" value="TPR-like_helical_dom_sf"/>
</dbReference>
<evidence type="ECO:0000256" key="3">
    <source>
        <dbReference type="ARBA" id="ARBA00022729"/>
    </source>
</evidence>
<dbReference type="InterPro" id="IPR012944">
    <property type="entry name" value="SusD_RagB_dom"/>
</dbReference>
<reference evidence="10 11" key="1">
    <citation type="submission" date="2024-09" db="EMBL/GenBank/DDBJ databases">
        <authorList>
            <person name="Sun Q."/>
            <person name="Mori K."/>
        </authorList>
    </citation>
    <scope>NUCLEOTIDE SEQUENCE [LARGE SCALE GENOMIC DNA]</scope>
    <source>
        <strain evidence="10 11">ATCC 51272</strain>
    </source>
</reference>
<evidence type="ECO:0000256" key="4">
    <source>
        <dbReference type="ARBA" id="ARBA00023136"/>
    </source>
</evidence>
<dbReference type="Gene3D" id="1.25.40.390">
    <property type="match status" value="1"/>
</dbReference>
<comment type="subcellular location">
    <subcellularLocation>
        <location evidence="1">Cell outer membrane</location>
    </subcellularLocation>
</comment>
<feature type="signal peptide" evidence="7">
    <location>
        <begin position="1"/>
        <end position="21"/>
    </location>
</feature>
<evidence type="ECO:0000256" key="7">
    <source>
        <dbReference type="SAM" id="SignalP"/>
    </source>
</evidence>
<evidence type="ECO:0000259" key="8">
    <source>
        <dbReference type="Pfam" id="PF07980"/>
    </source>
</evidence>
<dbReference type="Proteomes" id="UP001589688">
    <property type="component" value="Unassembled WGS sequence"/>
</dbReference>
<gene>
    <name evidence="10" type="ORF">ACFFK8_00870</name>
</gene>
<evidence type="ECO:0000313" key="11">
    <source>
        <dbReference type="Proteomes" id="UP001589688"/>
    </source>
</evidence>
<keyword evidence="5" id="KW-0998">Cell outer membrane</keyword>
<evidence type="ECO:0000256" key="6">
    <source>
        <dbReference type="SAM" id="MobiDB-lite"/>
    </source>
</evidence>
<accession>A0ABV5ZGB6</accession>
<comment type="caution">
    <text evidence="10">The sequence shown here is derived from an EMBL/GenBank/DDBJ whole genome shotgun (WGS) entry which is preliminary data.</text>
</comment>
<organism evidence="10 11">
    <name type="scientific">Hallella seregens ATCC 51272</name>
    <dbReference type="NCBI Taxonomy" id="1336250"/>
    <lineage>
        <taxon>Bacteria</taxon>
        <taxon>Pseudomonadati</taxon>
        <taxon>Bacteroidota</taxon>
        <taxon>Bacteroidia</taxon>
        <taxon>Bacteroidales</taxon>
        <taxon>Prevotellaceae</taxon>
        <taxon>Hallella</taxon>
    </lineage>
</organism>
<keyword evidence="3 7" id="KW-0732">Signal</keyword>
<evidence type="ECO:0000256" key="5">
    <source>
        <dbReference type="ARBA" id="ARBA00023237"/>
    </source>
</evidence>
<evidence type="ECO:0000259" key="9">
    <source>
        <dbReference type="Pfam" id="PF14322"/>
    </source>
</evidence>
<proteinExistence type="inferred from homology"/>
<evidence type="ECO:0000313" key="10">
    <source>
        <dbReference type="EMBL" id="MFB9896414.1"/>
    </source>
</evidence>
<evidence type="ECO:0000256" key="1">
    <source>
        <dbReference type="ARBA" id="ARBA00004442"/>
    </source>
</evidence>
<dbReference type="InterPro" id="IPR033985">
    <property type="entry name" value="SusD-like_N"/>
</dbReference>
<dbReference type="Pfam" id="PF07980">
    <property type="entry name" value="SusD_RagB"/>
    <property type="match status" value="1"/>
</dbReference>
<dbReference type="PROSITE" id="PS51257">
    <property type="entry name" value="PROKAR_LIPOPROTEIN"/>
    <property type="match status" value="1"/>
</dbReference>
<keyword evidence="4" id="KW-0472">Membrane</keyword>
<feature type="chain" id="PRO_5047262965" evidence="7">
    <location>
        <begin position="22"/>
        <end position="540"/>
    </location>
</feature>
<comment type="similarity">
    <text evidence="2">Belongs to the SusD family.</text>
</comment>
<name>A0ABV5ZGB6_9BACT</name>
<feature type="domain" description="SusD-like N-terminal" evidence="9">
    <location>
        <begin position="23"/>
        <end position="221"/>
    </location>
</feature>
<dbReference type="SUPFAM" id="SSF48452">
    <property type="entry name" value="TPR-like"/>
    <property type="match status" value="1"/>
</dbReference>
<feature type="domain" description="RagB/SusD" evidence="8">
    <location>
        <begin position="321"/>
        <end position="533"/>
    </location>
</feature>
<sequence length="540" mass="61630">MKKLIYNIALVGVLLMGTASCSDFLDVKPTGSLTEDEVFADINNVEPLVTGLYKSYRGCKEGRNGLMCSLGTDETQQGNFQLISSGDQAGMDKYNGQLNPTSTQVKAIWDNRWPAVTSAAKAIYALKRTIPSPKATQLMGEACFMRAMLMYELTMYWGRIPIIDMDRTREHGGGPQPEKDVWEYILSDFQEAANDLPASYDNEPQRATKGAALTMLGRAYMSAPQSTGLRDYQKADECFQKVMGMGYELVDHYADLWKYDNPNTKESIFELQFNTKWPDCNYWEFDMGSRACDSWFGQGCSFSGYDFLLPTPFARTKQSEGGLWEEGDLRFDASIRTDFTYYTNKYSGDENKYEFVTPDLSKTSWTGTTDELAPHIKKWEDFRTDYQSGLGINNMWNSGKNYPMIRYADVLLLHAECLNELGRTADAVNLINTTIRKRAFGGTLPSDMAWNTGMSKDECFNKLMDERMRELCFEQWRRIDLIRTGKLVELTMKRNEWAKQSATMQAFHVHYPIPDTEIKTNEDFTPNDQNEGYAKDIQTK</sequence>
<keyword evidence="11" id="KW-1185">Reference proteome</keyword>
<dbReference type="EMBL" id="JBHLZF010000001">
    <property type="protein sequence ID" value="MFB9896414.1"/>
    <property type="molecule type" value="Genomic_DNA"/>
</dbReference>
<protein>
    <submittedName>
        <fullName evidence="10">RagB/SusD family nutrient uptake outer membrane protein</fullName>
    </submittedName>
</protein>
<dbReference type="Pfam" id="PF14322">
    <property type="entry name" value="SusD-like_3"/>
    <property type="match status" value="1"/>
</dbReference>
<evidence type="ECO:0000256" key="2">
    <source>
        <dbReference type="ARBA" id="ARBA00006275"/>
    </source>
</evidence>
<feature type="region of interest" description="Disordered" evidence="6">
    <location>
        <begin position="519"/>
        <end position="540"/>
    </location>
</feature>
<dbReference type="RefSeq" id="WP_027952427.1">
    <property type="nucleotide sequence ID" value="NZ_JADU01000018.1"/>
</dbReference>